<keyword evidence="2" id="KW-1185">Reference proteome</keyword>
<reference evidence="1 2" key="1">
    <citation type="submission" date="2018-05" db="EMBL/GenBank/DDBJ databases">
        <title>Complete genome sequence of Massilia oculi sp. nov. CCUG 43427T (=DSM 26321T), the type strain of M. oculi, and comparison with genome sequences of other Massilia strains.</title>
        <authorList>
            <person name="Zhu B."/>
        </authorList>
    </citation>
    <scope>NUCLEOTIDE SEQUENCE [LARGE SCALE GENOMIC DNA]</scope>
    <source>
        <strain evidence="1 2">CCUG 43427</strain>
    </source>
</reference>
<dbReference type="OrthoDB" id="9155675at2"/>
<evidence type="ECO:0000313" key="1">
    <source>
        <dbReference type="EMBL" id="AWL05883.1"/>
    </source>
</evidence>
<protein>
    <submittedName>
        <fullName evidence="1">Uncharacterized protein</fullName>
    </submittedName>
</protein>
<sequence>MSLVLGQVLDDEGIDGFMYVCGHKYSESGAVSSHAWLQNGDWVVDITADQFEDVDDAVIVSNCSTWHDEWKRDHPTAGTLRQYGCQVPQLWRVLSKLELEFDSSRNP</sequence>
<organism evidence="1 2">
    <name type="scientific">Massilia oculi</name>
    <dbReference type="NCBI Taxonomy" id="945844"/>
    <lineage>
        <taxon>Bacteria</taxon>
        <taxon>Pseudomonadati</taxon>
        <taxon>Pseudomonadota</taxon>
        <taxon>Betaproteobacteria</taxon>
        <taxon>Burkholderiales</taxon>
        <taxon>Oxalobacteraceae</taxon>
        <taxon>Telluria group</taxon>
        <taxon>Massilia</taxon>
    </lineage>
</organism>
<dbReference type="Proteomes" id="UP000245820">
    <property type="component" value="Chromosome"/>
</dbReference>
<dbReference type="EMBL" id="CP029343">
    <property type="protein sequence ID" value="AWL05883.1"/>
    <property type="molecule type" value="Genomic_DNA"/>
</dbReference>
<dbReference type="AlphaFoldDB" id="A0A2S2DKI0"/>
<gene>
    <name evidence="1" type="ORF">DIR46_16580</name>
</gene>
<proteinExistence type="predicted"/>
<dbReference type="KEGG" id="mtim:DIR46_16580"/>
<accession>A0A2S2DKI0</accession>
<evidence type="ECO:0000313" key="2">
    <source>
        <dbReference type="Proteomes" id="UP000245820"/>
    </source>
</evidence>
<name>A0A2S2DKI0_9BURK</name>